<dbReference type="AlphaFoldDB" id="W9YK16"/>
<keyword evidence="1" id="KW-0805">Transcription regulation</keyword>
<feature type="region of interest" description="Disordered" evidence="5">
    <location>
        <begin position="103"/>
        <end position="130"/>
    </location>
</feature>
<name>W9YK16_9EURO</name>
<feature type="compositionally biased region" description="Polar residues" evidence="5">
    <location>
        <begin position="103"/>
        <end position="124"/>
    </location>
</feature>
<dbReference type="GO" id="GO:0000981">
    <property type="term" value="F:DNA-binding transcription factor activity, RNA polymerase II-specific"/>
    <property type="evidence" value="ECO:0007669"/>
    <property type="project" value="InterPro"/>
</dbReference>
<keyword evidence="8" id="KW-1185">Reference proteome</keyword>
<feature type="compositionally biased region" description="Polar residues" evidence="5">
    <location>
        <begin position="229"/>
        <end position="241"/>
    </location>
</feature>
<evidence type="ECO:0000313" key="7">
    <source>
        <dbReference type="EMBL" id="EXJ92868.1"/>
    </source>
</evidence>
<dbReference type="EMBL" id="AMGY01000001">
    <property type="protein sequence ID" value="EXJ92868.1"/>
    <property type="molecule type" value="Genomic_DNA"/>
</dbReference>
<dbReference type="InterPro" id="IPR050987">
    <property type="entry name" value="AtrR-like"/>
</dbReference>
<dbReference type="STRING" id="1182542.W9YK16"/>
<proteinExistence type="predicted"/>
<organism evidence="7 8">
    <name type="scientific">Capronia epimyces CBS 606.96</name>
    <dbReference type="NCBI Taxonomy" id="1182542"/>
    <lineage>
        <taxon>Eukaryota</taxon>
        <taxon>Fungi</taxon>
        <taxon>Dikarya</taxon>
        <taxon>Ascomycota</taxon>
        <taxon>Pezizomycotina</taxon>
        <taxon>Eurotiomycetes</taxon>
        <taxon>Chaetothyriomycetidae</taxon>
        <taxon>Chaetothyriales</taxon>
        <taxon>Herpotrichiellaceae</taxon>
        <taxon>Capronia</taxon>
    </lineage>
</organism>
<feature type="region of interest" description="Disordered" evidence="5">
    <location>
        <begin position="149"/>
        <end position="312"/>
    </location>
</feature>
<dbReference type="InterPro" id="IPR036864">
    <property type="entry name" value="Zn2-C6_fun-type_DNA-bd_sf"/>
</dbReference>
<dbReference type="GO" id="GO:0008270">
    <property type="term" value="F:zinc ion binding"/>
    <property type="evidence" value="ECO:0007669"/>
    <property type="project" value="InterPro"/>
</dbReference>
<evidence type="ECO:0000259" key="6">
    <source>
        <dbReference type="PROSITE" id="PS50048"/>
    </source>
</evidence>
<dbReference type="GeneID" id="19165558"/>
<feature type="compositionally biased region" description="Low complexity" evidence="5">
    <location>
        <begin position="210"/>
        <end position="228"/>
    </location>
</feature>
<evidence type="ECO:0000256" key="4">
    <source>
        <dbReference type="ARBA" id="ARBA00023242"/>
    </source>
</evidence>
<gene>
    <name evidence="7" type="ORF">A1O3_01422</name>
</gene>
<protein>
    <recommendedName>
        <fullName evidence="6">Zn(2)-C6 fungal-type domain-containing protein</fullName>
    </recommendedName>
</protein>
<evidence type="ECO:0000313" key="8">
    <source>
        <dbReference type="Proteomes" id="UP000019478"/>
    </source>
</evidence>
<dbReference type="InterPro" id="IPR001138">
    <property type="entry name" value="Zn2Cys6_DnaBD"/>
</dbReference>
<keyword evidence="3" id="KW-0804">Transcription</keyword>
<dbReference type="Proteomes" id="UP000019478">
    <property type="component" value="Unassembled WGS sequence"/>
</dbReference>
<evidence type="ECO:0000256" key="2">
    <source>
        <dbReference type="ARBA" id="ARBA00023125"/>
    </source>
</evidence>
<keyword evidence="2" id="KW-0238">DNA-binding</keyword>
<dbReference type="PANTHER" id="PTHR46910:SF1">
    <property type="entry name" value="MISCELLANEOUS ZN(II)2CYS6 TRANSCRIPTION FACTOR (EUROFUNG)-RELATED"/>
    <property type="match status" value="1"/>
</dbReference>
<dbReference type="PROSITE" id="PS50048">
    <property type="entry name" value="ZN2_CY6_FUNGAL_2"/>
    <property type="match status" value="1"/>
</dbReference>
<keyword evidence="4" id="KW-0539">Nucleus</keyword>
<feature type="compositionally biased region" description="Low complexity" evidence="5">
    <location>
        <begin position="277"/>
        <end position="295"/>
    </location>
</feature>
<evidence type="ECO:0000256" key="1">
    <source>
        <dbReference type="ARBA" id="ARBA00023015"/>
    </source>
</evidence>
<evidence type="ECO:0000256" key="3">
    <source>
        <dbReference type="ARBA" id="ARBA00023163"/>
    </source>
</evidence>
<accession>W9YK16</accession>
<dbReference type="eggNOG" id="ENOG502SHX1">
    <property type="taxonomic scope" value="Eukaryota"/>
</dbReference>
<dbReference type="GO" id="GO:0003677">
    <property type="term" value="F:DNA binding"/>
    <property type="evidence" value="ECO:0007669"/>
    <property type="project" value="UniProtKB-KW"/>
</dbReference>
<feature type="region of interest" description="Disordered" evidence="5">
    <location>
        <begin position="443"/>
        <end position="463"/>
    </location>
</feature>
<dbReference type="HOGENOM" id="CLU_006237_0_0_1"/>
<evidence type="ECO:0000256" key="5">
    <source>
        <dbReference type="SAM" id="MobiDB-lite"/>
    </source>
</evidence>
<feature type="region of interest" description="Disordered" evidence="5">
    <location>
        <begin position="1"/>
        <end position="24"/>
    </location>
</feature>
<reference evidence="7 8" key="1">
    <citation type="submission" date="2013-03" db="EMBL/GenBank/DDBJ databases">
        <title>The Genome Sequence of Capronia epimyces CBS 606.96.</title>
        <authorList>
            <consortium name="The Broad Institute Genomics Platform"/>
            <person name="Cuomo C."/>
            <person name="de Hoog S."/>
            <person name="Gorbushina A."/>
            <person name="Walker B."/>
            <person name="Young S.K."/>
            <person name="Zeng Q."/>
            <person name="Gargeya S."/>
            <person name="Fitzgerald M."/>
            <person name="Haas B."/>
            <person name="Abouelleil A."/>
            <person name="Allen A.W."/>
            <person name="Alvarado L."/>
            <person name="Arachchi H.M."/>
            <person name="Berlin A.M."/>
            <person name="Chapman S.B."/>
            <person name="Gainer-Dewar J."/>
            <person name="Goldberg J."/>
            <person name="Griggs A."/>
            <person name="Gujja S."/>
            <person name="Hansen M."/>
            <person name="Howarth C."/>
            <person name="Imamovic A."/>
            <person name="Ireland A."/>
            <person name="Larimer J."/>
            <person name="McCowan C."/>
            <person name="Murphy C."/>
            <person name="Pearson M."/>
            <person name="Poon T.W."/>
            <person name="Priest M."/>
            <person name="Roberts A."/>
            <person name="Saif S."/>
            <person name="Shea T."/>
            <person name="Sisk P."/>
            <person name="Sykes S."/>
            <person name="Wortman J."/>
            <person name="Nusbaum C."/>
            <person name="Birren B."/>
        </authorList>
    </citation>
    <scope>NUCLEOTIDE SEQUENCE [LARGE SCALE GENOMIC DNA]</scope>
    <source>
        <strain evidence="7 8">CBS 606.96</strain>
    </source>
</reference>
<feature type="region of interest" description="Disordered" evidence="5">
    <location>
        <begin position="510"/>
        <end position="552"/>
    </location>
</feature>
<dbReference type="OrthoDB" id="5958943at2759"/>
<sequence length="1011" mass="110924">MASMSTAQLEPAASGYSKTTRRQYQSCDQCRKSRRACDAGTLRVANFPFSDDEPPTAPASACEACSNCAKSGKKCTFVWLRTLPLHGLPKGIKRKLELTGDAASNLSSETNPRSPQASTSSAESTLAPHVTCNPSVPLEFTHSPYSKLASEKDAHQGRPTSHRPHSASHGALTGPSGVSGEAAGASIPAFSAHSKPGIRWTTPTLTRADTSSSSSSSISTESRTTTFSVQAPRSVASTFSDSSRERESTDTLSPKHARYTAHPEGGREPRPGMRLPSANLSSSSSTVSRRPSISSALPSTGRHPSSTPLSPRQVRFADGAMKSMIATGLLRIYHDSFENSLSCWVTERNCPYETELRDLLATSNPESAADEAAFRLGDNRIFSRVSRLDAAFAPLRRRDLTASENRTASKALNAAIMAFASQWSHNSHNAFWKSKEGRSQIKAWQSQNRAKNKPAVSSRGSADPILSSECERMIQKTLWHEARTAIQASAELDSFKVILAHMIFALTQRPIDESPRPPHSALPNDGTARQPPDTAGASVPYADTDPAMGLGKEEWDPFSASDLETISSPPVYLETAVRNLFSWRRKVERYRRVRLCRSQVGEAPGSLGALTLKDQQTFNILFWLGVMCDTTSSAITKRPLVIPDEDCAMILDKMDMLGNDGQPTNPAMTTTATGRDREGAHVGGPAANMTEQATEQLWGEYLLSFKWAGPRQVQPRWPCTFDEAALVLQEAIPVKVLMFRRVGQLQTLAHRRSPAHLLERCIEEAISVYQHWNATYGQFMLDCVRAHNQLPARVQSWYVILDGHWHYGCLLLADSIAQVDRERQTMGPQRSLRAHCGLMVEMQRENAYAISAIAQASLAEHAPSFPDNPDFSFACNGSAILTEPWTDILVRTMGSACKIFIHWLSVWHDPSHALHDWVVSNTDYDDLYTQADICIQGMALLGRKSDAANYTAEIFWTRLTQVSARRPRSRSGHTIKEEKAQTLAEDLLSGLEPPGAGVDYLSSSNLNPIRC</sequence>
<feature type="domain" description="Zn(2)-C6 fungal-type" evidence="6">
    <location>
        <begin position="26"/>
        <end position="77"/>
    </location>
</feature>
<dbReference type="CDD" id="cd00067">
    <property type="entry name" value="GAL4"/>
    <property type="match status" value="1"/>
</dbReference>
<comment type="caution">
    <text evidence="7">The sequence shown here is derived from an EMBL/GenBank/DDBJ whole genome shotgun (WGS) entry which is preliminary data.</text>
</comment>
<dbReference type="RefSeq" id="XP_007729758.1">
    <property type="nucleotide sequence ID" value="XM_007731568.1"/>
</dbReference>
<feature type="compositionally biased region" description="Polar residues" evidence="5">
    <location>
        <begin position="296"/>
        <end position="310"/>
    </location>
</feature>
<dbReference type="PANTHER" id="PTHR46910">
    <property type="entry name" value="TRANSCRIPTION FACTOR PDR1"/>
    <property type="match status" value="1"/>
</dbReference>
<dbReference type="Gene3D" id="4.10.240.10">
    <property type="entry name" value="Zn(2)-C6 fungal-type DNA-binding domain"/>
    <property type="match status" value="1"/>
</dbReference>